<evidence type="ECO:0000256" key="6">
    <source>
        <dbReference type="ARBA" id="ARBA00023170"/>
    </source>
</evidence>
<evidence type="ECO:0000313" key="11">
    <source>
        <dbReference type="Proteomes" id="UP000005447"/>
    </source>
</evidence>
<dbReference type="GeneTree" id="ENSGT00940000154131"/>
<feature type="domain" description="G-protein coupled receptors family 1 profile" evidence="9">
    <location>
        <begin position="55"/>
        <end position="304"/>
    </location>
</feature>
<keyword evidence="6" id="KW-0675">Receptor</keyword>
<organism evidence="10 11">
    <name type="scientific">Cavia porcellus</name>
    <name type="common">Guinea pig</name>
    <dbReference type="NCBI Taxonomy" id="10141"/>
    <lineage>
        <taxon>Eukaryota</taxon>
        <taxon>Metazoa</taxon>
        <taxon>Chordata</taxon>
        <taxon>Craniata</taxon>
        <taxon>Vertebrata</taxon>
        <taxon>Euteleostomi</taxon>
        <taxon>Mammalia</taxon>
        <taxon>Eutheria</taxon>
        <taxon>Euarchontoglires</taxon>
        <taxon>Glires</taxon>
        <taxon>Rodentia</taxon>
        <taxon>Hystricomorpha</taxon>
        <taxon>Caviidae</taxon>
        <taxon>Cavia</taxon>
    </lineage>
</organism>
<dbReference type="PROSITE" id="PS50262">
    <property type="entry name" value="G_PROTEIN_RECEP_F1_2"/>
    <property type="match status" value="1"/>
</dbReference>
<evidence type="ECO:0000313" key="10">
    <source>
        <dbReference type="Ensembl" id="ENSCPOP00000016675.2"/>
    </source>
</evidence>
<dbReference type="InterPro" id="IPR017452">
    <property type="entry name" value="GPCR_Rhodpsn_7TM"/>
</dbReference>
<dbReference type="PRINTS" id="PR00245">
    <property type="entry name" value="OLFACTORYR"/>
</dbReference>
<dbReference type="PANTHER" id="PTHR48001">
    <property type="entry name" value="OLFACTORY RECEPTOR"/>
    <property type="match status" value="1"/>
</dbReference>
<dbReference type="HOGENOM" id="CLU_012526_1_3_1"/>
<reference evidence="11" key="1">
    <citation type="journal article" date="2011" name="Nature">
        <title>A high-resolution map of human evolutionary constraint using 29 mammals.</title>
        <authorList>
            <person name="Lindblad-Toh K."/>
            <person name="Garber M."/>
            <person name="Zuk O."/>
            <person name="Lin M.F."/>
            <person name="Parker B.J."/>
            <person name="Washietl S."/>
            <person name="Kheradpour P."/>
            <person name="Ernst J."/>
            <person name="Jordan G."/>
            <person name="Mauceli E."/>
            <person name="Ward L.D."/>
            <person name="Lowe C.B."/>
            <person name="Holloway A.K."/>
            <person name="Clamp M."/>
            <person name="Gnerre S."/>
            <person name="Alfoldi J."/>
            <person name="Beal K."/>
            <person name="Chang J."/>
            <person name="Clawson H."/>
            <person name="Cuff J."/>
            <person name="Di Palma F."/>
            <person name="Fitzgerald S."/>
            <person name="Flicek P."/>
            <person name="Guttman M."/>
            <person name="Hubisz M.J."/>
            <person name="Jaffe D.B."/>
            <person name="Jungreis I."/>
            <person name="Kent W.J."/>
            <person name="Kostka D."/>
            <person name="Lara M."/>
            <person name="Martins A.L."/>
            <person name="Massingham T."/>
            <person name="Moltke I."/>
            <person name="Raney B.J."/>
            <person name="Rasmussen M.D."/>
            <person name="Robinson J."/>
            <person name="Stark A."/>
            <person name="Vilella A.J."/>
            <person name="Wen J."/>
            <person name="Xie X."/>
            <person name="Zody M.C."/>
            <person name="Baldwin J."/>
            <person name="Bloom T."/>
            <person name="Chin C.W."/>
            <person name="Heiman D."/>
            <person name="Nicol R."/>
            <person name="Nusbaum C."/>
            <person name="Young S."/>
            <person name="Wilkinson J."/>
            <person name="Worley K.C."/>
            <person name="Kovar C.L."/>
            <person name="Muzny D.M."/>
            <person name="Gibbs R.A."/>
            <person name="Cree A."/>
            <person name="Dihn H.H."/>
            <person name="Fowler G."/>
            <person name="Jhangiani S."/>
            <person name="Joshi V."/>
            <person name="Lee S."/>
            <person name="Lewis L.R."/>
            <person name="Nazareth L.V."/>
            <person name="Okwuonu G."/>
            <person name="Santibanez J."/>
            <person name="Warren W.C."/>
            <person name="Mardis E.R."/>
            <person name="Weinstock G.M."/>
            <person name="Wilson R.K."/>
            <person name="Delehaunty K."/>
            <person name="Dooling D."/>
            <person name="Fronik C."/>
            <person name="Fulton L."/>
            <person name="Fulton B."/>
            <person name="Graves T."/>
            <person name="Minx P."/>
            <person name="Sodergren E."/>
            <person name="Birney E."/>
            <person name="Margulies E.H."/>
            <person name="Herrero J."/>
            <person name="Green E.D."/>
            <person name="Haussler D."/>
            <person name="Siepel A."/>
            <person name="Goldman N."/>
            <person name="Pollard K.S."/>
            <person name="Pedersen J.S."/>
            <person name="Lander E.S."/>
            <person name="Kellis M."/>
        </authorList>
    </citation>
    <scope>NUCLEOTIDE SEQUENCE [LARGE SCALE GENOMIC DNA]</scope>
    <source>
        <strain evidence="11">2N</strain>
    </source>
</reference>
<feature type="transmembrane region" description="Helical" evidence="8">
    <location>
        <begin position="204"/>
        <end position="229"/>
    </location>
</feature>
<dbReference type="Pfam" id="PF13853">
    <property type="entry name" value="7tm_4"/>
    <property type="match status" value="1"/>
</dbReference>
<dbReference type="STRING" id="10141.ENSCPOP00000016675"/>
<protein>
    <recommendedName>
        <fullName evidence="9">G-protein coupled receptors family 1 profile domain-containing protein</fullName>
    </recommendedName>
</protein>
<evidence type="ECO:0000256" key="1">
    <source>
        <dbReference type="ARBA" id="ARBA00004141"/>
    </source>
</evidence>
<evidence type="ECO:0000256" key="4">
    <source>
        <dbReference type="ARBA" id="ARBA00023040"/>
    </source>
</evidence>
<dbReference type="VEuPathDB" id="HostDB:ENSCPOG00000019925"/>
<reference evidence="10" key="3">
    <citation type="submission" date="2025-09" db="UniProtKB">
        <authorList>
            <consortium name="Ensembl"/>
        </authorList>
    </citation>
    <scope>IDENTIFICATION</scope>
    <source>
        <strain evidence="10">2N</strain>
    </source>
</reference>
<evidence type="ECO:0000256" key="5">
    <source>
        <dbReference type="ARBA" id="ARBA00023136"/>
    </source>
</evidence>
<dbReference type="InParanoid" id="H0W137"/>
<keyword evidence="2 8" id="KW-0812">Transmembrane</keyword>
<feature type="transmembrane region" description="Helical" evidence="8">
    <location>
        <begin position="106"/>
        <end position="125"/>
    </location>
</feature>
<keyword evidence="5 8" id="KW-0472">Membrane</keyword>
<proteinExistence type="predicted"/>
<reference evidence="10" key="2">
    <citation type="submission" date="2025-08" db="UniProtKB">
        <authorList>
            <consortium name="Ensembl"/>
        </authorList>
    </citation>
    <scope>IDENTIFICATION</scope>
    <source>
        <strain evidence="10">2N</strain>
    </source>
</reference>
<name>H0W137_CAVPO</name>
<dbReference type="Proteomes" id="UP000005447">
    <property type="component" value="Unassembled WGS sequence"/>
</dbReference>
<dbReference type="AlphaFoldDB" id="H0W137"/>
<dbReference type="Ensembl" id="ENSCPOT00000021555.2">
    <property type="protein sequence ID" value="ENSCPOP00000016675.2"/>
    <property type="gene ID" value="ENSCPOG00000019925.2"/>
</dbReference>
<comment type="subcellular location">
    <subcellularLocation>
        <location evidence="1">Membrane</location>
        <topology evidence="1">Multi-pass membrane protein</topology>
    </subcellularLocation>
</comment>
<keyword evidence="7" id="KW-0807">Transducer</keyword>
<dbReference type="GO" id="GO:0016020">
    <property type="term" value="C:membrane"/>
    <property type="evidence" value="ECO:0007669"/>
    <property type="project" value="UniProtKB-SubCell"/>
</dbReference>
<feature type="transmembrane region" description="Helical" evidence="8">
    <location>
        <begin position="27"/>
        <end position="47"/>
    </location>
</feature>
<dbReference type="SUPFAM" id="SSF81321">
    <property type="entry name" value="Family A G protein-coupled receptor-like"/>
    <property type="match status" value="1"/>
</dbReference>
<feature type="transmembrane region" description="Helical" evidence="8">
    <location>
        <begin position="266"/>
        <end position="285"/>
    </location>
</feature>
<keyword evidence="11" id="KW-1185">Reference proteome</keyword>
<evidence type="ECO:0000259" key="9">
    <source>
        <dbReference type="PROSITE" id="PS50262"/>
    </source>
</evidence>
<feature type="transmembrane region" description="Helical" evidence="8">
    <location>
        <begin position="137"/>
        <end position="160"/>
    </location>
</feature>
<keyword evidence="3 8" id="KW-1133">Transmembrane helix</keyword>
<dbReference type="Gene3D" id="1.20.1070.10">
    <property type="entry name" value="Rhodopsin 7-helix transmembrane proteins"/>
    <property type="match status" value="1"/>
</dbReference>
<dbReference type="EMBL" id="AAKN02030358">
    <property type="status" value="NOT_ANNOTATED_CDS"/>
    <property type="molecule type" value="Genomic_DNA"/>
</dbReference>
<dbReference type="GO" id="GO:0004984">
    <property type="term" value="F:olfactory receptor activity"/>
    <property type="evidence" value="ECO:0007669"/>
    <property type="project" value="InterPro"/>
</dbReference>
<sequence>MYMIRSQIHPSLVLLVLYSPRKRMPLFLFRNLPLLTMYSYIYLYFVIKVGSELKENLLTILAVITDSHIHTPMYFFLSNLSFTDICMSTTATSKIQNQHITYTSSLNQVGFVIIFAFLDNFLLALMDYDHYVAICQLLNYMTVMNPSVCGLLALLSLLLSTLDTLLHSLMLPQLSLCRNMKIPHFFCILTQVIKLACSDTHILYTMIYVTACMFGGIPISGIIFSYIHIVSFVMRMPTLEGKYKAFSTCGSHLSIWGSTFDPHLQIYSMMYSVIPQMLSFFIYSLRNRNMKEALRRFSRIVFLL</sequence>
<dbReference type="GO" id="GO:0004930">
    <property type="term" value="F:G protein-coupled receptor activity"/>
    <property type="evidence" value="ECO:0007669"/>
    <property type="project" value="UniProtKB-KW"/>
</dbReference>
<evidence type="ECO:0000256" key="3">
    <source>
        <dbReference type="ARBA" id="ARBA00022989"/>
    </source>
</evidence>
<keyword evidence="4" id="KW-0297">G-protein coupled receptor</keyword>
<evidence type="ECO:0000256" key="8">
    <source>
        <dbReference type="SAM" id="Phobius"/>
    </source>
</evidence>
<evidence type="ECO:0000256" key="2">
    <source>
        <dbReference type="ARBA" id="ARBA00022692"/>
    </source>
</evidence>
<accession>H0W137</accession>
<evidence type="ECO:0000256" key="7">
    <source>
        <dbReference type="ARBA" id="ARBA00023224"/>
    </source>
</evidence>
<dbReference type="InterPro" id="IPR000725">
    <property type="entry name" value="Olfact_rcpt"/>
</dbReference>